<evidence type="ECO:0000259" key="4">
    <source>
        <dbReference type="Pfam" id="PF02784"/>
    </source>
</evidence>
<proteinExistence type="predicted"/>
<evidence type="ECO:0000256" key="2">
    <source>
        <dbReference type="ARBA" id="ARBA00022898"/>
    </source>
</evidence>
<dbReference type="Proteomes" id="UP000423641">
    <property type="component" value="Unassembled WGS sequence"/>
</dbReference>
<evidence type="ECO:0000313" key="6">
    <source>
        <dbReference type="Proteomes" id="UP000423641"/>
    </source>
</evidence>
<comment type="cofactor">
    <cofactor evidence="1">
        <name>pyridoxal 5'-phosphate</name>
        <dbReference type="ChEBI" id="CHEBI:597326"/>
    </cofactor>
</comment>
<dbReference type="InterPro" id="IPR009006">
    <property type="entry name" value="Ala_racemase/Decarboxylase_C"/>
</dbReference>
<dbReference type="GeneID" id="56509504"/>
<dbReference type="Pfam" id="PF02784">
    <property type="entry name" value="Orn_Arg_deC_N"/>
    <property type="match status" value="1"/>
</dbReference>
<dbReference type="AlphaFoldDB" id="A0AAV6ECU0"/>
<name>A0AAV6ECU0_CAMHY</name>
<keyword evidence="2" id="KW-0663">Pyridoxal phosphate</keyword>
<dbReference type="GO" id="GO:0008836">
    <property type="term" value="F:diaminopimelate decarboxylase activity"/>
    <property type="evidence" value="ECO:0007669"/>
    <property type="project" value="TreeGrafter"/>
</dbReference>
<evidence type="ECO:0000256" key="1">
    <source>
        <dbReference type="ARBA" id="ARBA00001933"/>
    </source>
</evidence>
<dbReference type="InterPro" id="IPR029066">
    <property type="entry name" value="PLP-binding_barrel"/>
</dbReference>
<feature type="domain" description="Orn/DAP/Arg decarboxylase 2 C-terminal" evidence="3">
    <location>
        <begin position="256"/>
        <end position="348"/>
    </location>
</feature>
<dbReference type="PANTHER" id="PTHR43727">
    <property type="entry name" value="DIAMINOPIMELATE DECARBOXYLASE"/>
    <property type="match status" value="1"/>
</dbReference>
<comment type="caution">
    <text evidence="5">The sequence shown here is derived from an EMBL/GenBank/DDBJ whole genome shotgun (WGS) entry which is preliminary data.</text>
</comment>
<dbReference type="Gene3D" id="2.40.37.10">
    <property type="entry name" value="Lyase, Ornithine Decarboxylase, Chain A, domain 1"/>
    <property type="match status" value="1"/>
</dbReference>
<dbReference type="InterPro" id="IPR022644">
    <property type="entry name" value="De-COase2_N"/>
</dbReference>
<dbReference type="RefSeq" id="WP_112000166.1">
    <property type="nucleotide sequence ID" value="NZ_CP053828.1"/>
</dbReference>
<dbReference type="SUPFAM" id="SSF51419">
    <property type="entry name" value="PLP-binding barrel"/>
    <property type="match status" value="1"/>
</dbReference>
<protein>
    <submittedName>
        <fullName evidence="5">Diaminopimelate decarboxylase</fullName>
    </submittedName>
</protein>
<reference evidence="5 6" key="1">
    <citation type="submission" date="2019-09" db="EMBL/GenBank/DDBJ databases">
        <title>Draft genome sequences of 48 bacterial type strains from the CCUG.</title>
        <authorList>
            <person name="Tunovic T."/>
            <person name="Pineiro-Iglesias B."/>
            <person name="Unosson C."/>
            <person name="Inganas E."/>
            <person name="Ohlen M."/>
            <person name="Cardew S."/>
            <person name="Jensie-Markopoulos S."/>
            <person name="Salva-Serra F."/>
            <person name="Jaen-Luchoro D."/>
            <person name="Karlsson R."/>
            <person name="Svensson-Stadler L."/>
            <person name="Chun J."/>
            <person name="Moore E."/>
        </authorList>
    </citation>
    <scope>NUCLEOTIDE SEQUENCE [LARGE SCALE GENOMIC DNA]</scope>
    <source>
        <strain evidence="5 6">CCUG 34538</strain>
    </source>
</reference>
<dbReference type="InterPro" id="IPR022643">
    <property type="entry name" value="De-COase2_C"/>
</dbReference>
<gene>
    <name evidence="5" type="ORF">F7P66_07765</name>
</gene>
<dbReference type="EMBL" id="VZON01000007">
    <property type="protein sequence ID" value="KAB0611834.1"/>
    <property type="molecule type" value="Genomic_DNA"/>
</dbReference>
<dbReference type="Gene3D" id="3.20.20.10">
    <property type="entry name" value="Alanine racemase"/>
    <property type="match status" value="1"/>
</dbReference>
<feature type="domain" description="Orn/DAP/Arg decarboxylase 2 N-terminal" evidence="4">
    <location>
        <begin position="23"/>
        <end position="254"/>
    </location>
</feature>
<dbReference type="GO" id="GO:0009089">
    <property type="term" value="P:lysine biosynthetic process via diaminopimelate"/>
    <property type="evidence" value="ECO:0007669"/>
    <property type="project" value="TreeGrafter"/>
</dbReference>
<dbReference type="SUPFAM" id="SSF50621">
    <property type="entry name" value="Alanine racemase C-terminal domain-like"/>
    <property type="match status" value="1"/>
</dbReference>
<sequence length="403" mass="46037">MNDENLLQIATKYGTPSYLFDLNSLENRLTAIKEILDHKYELCYAMKANPFLLNFMQNSVDVIEVCSPGELEICINLKINPTKIIYSGVVKTEQDIKRALDFKVAILTAESPNQLLLINRIANEYGIKVNVILRLSAWGQFGMCYSDIVKAFCNADKYTNVNFVGLHYYAGGQRKKMDLIKDDLDKIFRLRSEISKFIKFENFLIEYAPGLGVSMFENDDFNDTLGDLKSLKKILDLYDFKGDIVRIELGRFFVQYCGYYLAKILDVKTTDIGDYVLLNGGINHLNFYGSVMGMKVPIMRHLTTNLKNGSKKDYSICGALCTANDVLVRRKTLQNPQIDDFIVFENAGAYSVCDGISLFLSRSLPRILLLQKNKEIIIARDFKETFWLNFSDTKLNLLDKTQI</sequence>
<evidence type="ECO:0000313" key="5">
    <source>
        <dbReference type="EMBL" id="KAB0611834.1"/>
    </source>
</evidence>
<dbReference type="Pfam" id="PF00278">
    <property type="entry name" value="Orn_DAP_Arg_deC"/>
    <property type="match status" value="1"/>
</dbReference>
<accession>A0AAV6ECU0</accession>
<organism evidence="5 6">
    <name type="scientific">Campylobacter hyointestinalis subsp. lawsonii</name>
    <dbReference type="NCBI Taxonomy" id="91353"/>
    <lineage>
        <taxon>Bacteria</taxon>
        <taxon>Pseudomonadati</taxon>
        <taxon>Campylobacterota</taxon>
        <taxon>Epsilonproteobacteria</taxon>
        <taxon>Campylobacterales</taxon>
        <taxon>Campylobacteraceae</taxon>
        <taxon>Campylobacter</taxon>
    </lineage>
</organism>
<evidence type="ECO:0000259" key="3">
    <source>
        <dbReference type="Pfam" id="PF00278"/>
    </source>
</evidence>
<dbReference type="PANTHER" id="PTHR43727:SF2">
    <property type="entry name" value="GROUP IV DECARBOXYLASE"/>
    <property type="match status" value="1"/>
</dbReference>